<dbReference type="AlphaFoldDB" id="A0A8D0WWF6"/>
<gene>
    <name evidence="3" type="primary">ADAMTS13</name>
</gene>
<keyword evidence="2" id="KW-1133">Transmembrane helix</keyword>
<dbReference type="SUPFAM" id="SSF55486">
    <property type="entry name" value="Metalloproteases ('zincins'), catalytic domain"/>
    <property type="match status" value="1"/>
</dbReference>
<name>A0A8D0WWF6_PIG</name>
<protein>
    <submittedName>
        <fullName evidence="3">ADAM metallopeptidase with thrombospondin type 1 motif 13</fullName>
    </submittedName>
</protein>
<dbReference type="GO" id="GO:0008237">
    <property type="term" value="F:metallopeptidase activity"/>
    <property type="evidence" value="ECO:0007669"/>
    <property type="project" value="InterPro"/>
</dbReference>
<feature type="transmembrane region" description="Helical" evidence="2">
    <location>
        <begin position="12"/>
        <end position="29"/>
    </location>
</feature>
<sequence>MRVRDLRLRGRCVRGILTSLFLLGCWGLSRFPQLFLQALEPEEVTAYLGPAAALEGPSLSAPPPTSPGRPPARRLWRRAAGSVLHLELLVAVGPDVQQAHQEDTERYVLTNLNMGSELLRDPSLGAQFRVHLVKMVILTQPQDAPNITANITASLRSVCEWSRTVNPEDDADPSHADLVLYITSLTWNCPMVTGRFGGSPSWGVPAPPLGAALSQRILASTWGSPSPTKLGTAQDARTACGTRRGRSPGPRAALPKRTLASTTAPTSSAASPSALRRWPAPSPGSSWTCARLSPVTQTPWTRAAVAASSFLSWMGQSVAWGSGAPRVTAAPWRSWPPWGQCTGAGLAGGPPVLAPAPAEEAWSPGGASATTPDLPLGGARA</sequence>
<evidence type="ECO:0000256" key="1">
    <source>
        <dbReference type="SAM" id="MobiDB-lite"/>
    </source>
</evidence>
<organism evidence="3 4">
    <name type="scientific">Sus scrofa</name>
    <name type="common">Pig</name>
    <dbReference type="NCBI Taxonomy" id="9823"/>
    <lineage>
        <taxon>Eukaryota</taxon>
        <taxon>Metazoa</taxon>
        <taxon>Chordata</taxon>
        <taxon>Craniata</taxon>
        <taxon>Vertebrata</taxon>
        <taxon>Euteleostomi</taxon>
        <taxon>Mammalia</taxon>
        <taxon>Eutheria</taxon>
        <taxon>Laurasiatheria</taxon>
        <taxon>Artiodactyla</taxon>
        <taxon>Suina</taxon>
        <taxon>Suidae</taxon>
        <taxon>Sus</taxon>
    </lineage>
</organism>
<feature type="region of interest" description="Disordered" evidence="1">
    <location>
        <begin position="223"/>
        <end position="287"/>
    </location>
</feature>
<accession>A0A8D0WWF6</accession>
<feature type="region of interest" description="Disordered" evidence="1">
    <location>
        <begin position="348"/>
        <end position="381"/>
    </location>
</feature>
<feature type="compositionally biased region" description="Low complexity" evidence="1">
    <location>
        <begin position="257"/>
        <end position="279"/>
    </location>
</feature>
<keyword evidence="2" id="KW-0472">Membrane</keyword>
<dbReference type="Proteomes" id="UP000694570">
    <property type="component" value="Unplaced"/>
</dbReference>
<evidence type="ECO:0000313" key="4">
    <source>
        <dbReference type="Proteomes" id="UP000694570"/>
    </source>
</evidence>
<proteinExistence type="predicted"/>
<dbReference type="Gene3D" id="3.40.390.10">
    <property type="entry name" value="Collagenase (Catalytic Domain)"/>
    <property type="match status" value="1"/>
</dbReference>
<dbReference type="InterPro" id="IPR024079">
    <property type="entry name" value="MetalloPept_cat_dom_sf"/>
</dbReference>
<feature type="compositionally biased region" description="Low complexity" evidence="1">
    <location>
        <begin position="349"/>
        <end position="361"/>
    </location>
</feature>
<keyword evidence="2" id="KW-0812">Transmembrane</keyword>
<evidence type="ECO:0000313" key="3">
    <source>
        <dbReference type="Ensembl" id="ENSSSCP00030026495.1"/>
    </source>
</evidence>
<reference evidence="3" key="1">
    <citation type="submission" date="2025-08" db="UniProtKB">
        <authorList>
            <consortium name="Ensembl"/>
        </authorList>
    </citation>
    <scope>IDENTIFICATION</scope>
</reference>
<dbReference type="Ensembl" id="ENSSSCT00030058131.1">
    <property type="protein sequence ID" value="ENSSSCP00030026495.1"/>
    <property type="gene ID" value="ENSSSCG00030041719.1"/>
</dbReference>
<dbReference type="PROSITE" id="PS51257">
    <property type="entry name" value="PROKAR_LIPOPROTEIN"/>
    <property type="match status" value="1"/>
</dbReference>
<evidence type="ECO:0000256" key="2">
    <source>
        <dbReference type="SAM" id="Phobius"/>
    </source>
</evidence>